<keyword evidence="2" id="KW-1185">Reference proteome</keyword>
<sequence>MLARAAPIEAVVVYNGSPRYPAWCTLHLVLVLTGVENICRTCQDSFMSALDYGDEAESCNKQAVIMAS</sequence>
<dbReference type="OrthoDB" id="10474898at2759"/>
<protein>
    <submittedName>
        <fullName evidence="1">Uncharacterized protein</fullName>
    </submittedName>
</protein>
<dbReference type="AlphaFoldDB" id="A0A068SBL0"/>
<comment type="caution">
    <text evidence="1">The sequence shown here is derived from an EMBL/GenBank/DDBJ whole genome shotgun (WGS) entry which is preliminary data.</text>
</comment>
<reference evidence="1" key="1">
    <citation type="submission" date="2013-08" db="EMBL/GenBank/DDBJ databases">
        <title>Gene expansion shapes genome architecture in the human pathogen Lichtheimia corymbifera: an evolutionary genomics analysis in the ancient terrestrial Mucorales (Mucoromycotina).</title>
        <authorList>
            <person name="Schwartze V.U."/>
            <person name="Winter S."/>
            <person name="Shelest E."/>
            <person name="Marcet-Houben M."/>
            <person name="Horn F."/>
            <person name="Wehner S."/>
            <person name="Hoffmann K."/>
            <person name="Riege K."/>
            <person name="Sammeth M."/>
            <person name="Nowrousian M."/>
            <person name="Valiante V."/>
            <person name="Linde J."/>
            <person name="Jacobsen I.D."/>
            <person name="Marz M."/>
            <person name="Brakhage A.A."/>
            <person name="Gabaldon T."/>
            <person name="Bocker S."/>
            <person name="Voigt K."/>
        </authorList>
    </citation>
    <scope>NUCLEOTIDE SEQUENCE [LARGE SCALE GENOMIC DNA]</scope>
    <source>
        <strain evidence="1">FSU 9682</strain>
    </source>
</reference>
<evidence type="ECO:0000313" key="1">
    <source>
        <dbReference type="EMBL" id="CDH59350.1"/>
    </source>
</evidence>
<accession>A0A068SBL0</accession>
<proteinExistence type="predicted"/>
<dbReference type="VEuPathDB" id="FungiDB:LCOR_10170.1"/>
<name>A0A068SBL0_9FUNG</name>
<organism evidence="1 2">
    <name type="scientific">Lichtheimia corymbifera JMRC:FSU:9682</name>
    <dbReference type="NCBI Taxonomy" id="1263082"/>
    <lineage>
        <taxon>Eukaryota</taxon>
        <taxon>Fungi</taxon>
        <taxon>Fungi incertae sedis</taxon>
        <taxon>Mucoromycota</taxon>
        <taxon>Mucoromycotina</taxon>
        <taxon>Mucoromycetes</taxon>
        <taxon>Mucorales</taxon>
        <taxon>Lichtheimiaceae</taxon>
        <taxon>Lichtheimia</taxon>
    </lineage>
</organism>
<dbReference type="Proteomes" id="UP000027586">
    <property type="component" value="Unassembled WGS sequence"/>
</dbReference>
<dbReference type="EMBL" id="CBTN010000069">
    <property type="protein sequence ID" value="CDH59350.1"/>
    <property type="molecule type" value="Genomic_DNA"/>
</dbReference>
<gene>
    <name evidence="1" type="ORF">LCOR_10170.1</name>
</gene>
<evidence type="ECO:0000313" key="2">
    <source>
        <dbReference type="Proteomes" id="UP000027586"/>
    </source>
</evidence>